<dbReference type="PANTHER" id="PTHR43300">
    <property type="entry name" value="ACETYLTRANSFERASE"/>
    <property type="match status" value="1"/>
</dbReference>
<dbReference type="Pfam" id="PF00132">
    <property type="entry name" value="Hexapep"/>
    <property type="match status" value="1"/>
</dbReference>
<dbReference type="InterPro" id="IPR050179">
    <property type="entry name" value="Trans_hexapeptide_repeat"/>
</dbReference>
<keyword evidence="1" id="KW-0808">Transferase</keyword>
<dbReference type="AlphaFoldDB" id="A0A6J6ZPM1"/>
<reference evidence="3" key="1">
    <citation type="submission" date="2020-05" db="EMBL/GenBank/DDBJ databases">
        <authorList>
            <person name="Chiriac C."/>
            <person name="Salcher M."/>
            <person name="Ghai R."/>
            <person name="Kavagutti S V."/>
        </authorList>
    </citation>
    <scope>NUCLEOTIDE SEQUENCE</scope>
</reference>
<dbReference type="PANTHER" id="PTHR43300:SF7">
    <property type="entry name" value="UDP-N-ACETYLBACILLOSAMINE N-ACETYLTRANSFERASE"/>
    <property type="match status" value="1"/>
</dbReference>
<dbReference type="InterPro" id="IPR011004">
    <property type="entry name" value="Trimer_LpxA-like_sf"/>
</dbReference>
<dbReference type="Gene3D" id="2.160.10.10">
    <property type="entry name" value="Hexapeptide repeat proteins"/>
    <property type="match status" value="1"/>
</dbReference>
<proteinExistence type="predicted"/>
<dbReference type="InterPro" id="IPR020019">
    <property type="entry name" value="AcTrfase_PglD-like"/>
</dbReference>
<dbReference type="InterPro" id="IPR001451">
    <property type="entry name" value="Hexapep"/>
</dbReference>
<gene>
    <name evidence="3" type="ORF">UFOPK3124_01117</name>
</gene>
<dbReference type="Pfam" id="PF17836">
    <property type="entry name" value="PglD_N"/>
    <property type="match status" value="1"/>
</dbReference>
<accession>A0A6J6ZPM1</accession>
<organism evidence="3">
    <name type="scientific">freshwater metagenome</name>
    <dbReference type="NCBI Taxonomy" id="449393"/>
    <lineage>
        <taxon>unclassified sequences</taxon>
        <taxon>metagenomes</taxon>
        <taxon>ecological metagenomes</taxon>
    </lineage>
</organism>
<sequence length="207" mass="21855">MLGNKNVILGYSGHAYVVAESFISKGNILSYYTDLKEASNNPFNLSYLGFEASSNFKGWETSLNYILGIGDNNLREKAANLILSQSMQLVSVIDSTALISKSSYIGLGVFASKGVLVNAFSKIGNFAILNTGCIIEHECEIGIAAHIAPGAVLAGNVKVGNRSYIGANSVIKQGIEIGDDVIIGAGSVIIRDVINNTKLVGNPGRLI</sequence>
<dbReference type="InterPro" id="IPR041561">
    <property type="entry name" value="PglD_N"/>
</dbReference>
<dbReference type="GO" id="GO:0016740">
    <property type="term" value="F:transferase activity"/>
    <property type="evidence" value="ECO:0007669"/>
    <property type="project" value="UniProtKB-KW"/>
</dbReference>
<dbReference type="PROSITE" id="PS00101">
    <property type="entry name" value="HEXAPEP_TRANSFERASES"/>
    <property type="match status" value="1"/>
</dbReference>
<feature type="domain" description="PglD N-terminal" evidence="2">
    <location>
        <begin position="7"/>
        <end position="80"/>
    </location>
</feature>
<dbReference type="SUPFAM" id="SSF51161">
    <property type="entry name" value="Trimeric LpxA-like enzymes"/>
    <property type="match status" value="1"/>
</dbReference>
<evidence type="ECO:0000313" key="3">
    <source>
        <dbReference type="EMBL" id="CAB4822563.1"/>
    </source>
</evidence>
<name>A0A6J6ZPM1_9ZZZZ</name>
<dbReference type="NCBIfam" id="TIGR03570">
    <property type="entry name" value="NeuD_NnaD"/>
    <property type="match status" value="1"/>
</dbReference>
<evidence type="ECO:0000256" key="1">
    <source>
        <dbReference type="ARBA" id="ARBA00022679"/>
    </source>
</evidence>
<protein>
    <submittedName>
        <fullName evidence="3">Unannotated protein</fullName>
    </submittedName>
</protein>
<evidence type="ECO:0000259" key="2">
    <source>
        <dbReference type="Pfam" id="PF17836"/>
    </source>
</evidence>
<dbReference type="EMBL" id="CAFAAY010000113">
    <property type="protein sequence ID" value="CAB4822563.1"/>
    <property type="molecule type" value="Genomic_DNA"/>
</dbReference>
<dbReference type="CDD" id="cd03360">
    <property type="entry name" value="LbH_AT_putative"/>
    <property type="match status" value="1"/>
</dbReference>
<dbReference type="InterPro" id="IPR018357">
    <property type="entry name" value="Hexapep_transf_CS"/>
</dbReference>
<dbReference type="Gene3D" id="3.40.50.20">
    <property type="match status" value="1"/>
</dbReference>